<proteinExistence type="predicted"/>
<keyword evidence="1" id="KW-0732">Signal</keyword>
<protein>
    <recommendedName>
        <fullName evidence="4">Thioredoxin domain-containing protein</fullName>
    </recommendedName>
</protein>
<evidence type="ECO:0000256" key="1">
    <source>
        <dbReference type="SAM" id="SignalP"/>
    </source>
</evidence>
<dbReference type="EMBL" id="CP019344">
    <property type="protein sequence ID" value="ARN77072.1"/>
    <property type="molecule type" value="Genomic_DNA"/>
</dbReference>
<evidence type="ECO:0000313" key="2">
    <source>
        <dbReference type="EMBL" id="ARN77072.1"/>
    </source>
</evidence>
<organism evidence="2 3">
    <name type="scientific">Nonlabens spongiae</name>
    <dbReference type="NCBI Taxonomy" id="331648"/>
    <lineage>
        <taxon>Bacteria</taxon>
        <taxon>Pseudomonadati</taxon>
        <taxon>Bacteroidota</taxon>
        <taxon>Flavobacteriia</taxon>
        <taxon>Flavobacteriales</taxon>
        <taxon>Flavobacteriaceae</taxon>
        <taxon>Nonlabens</taxon>
    </lineage>
</organism>
<dbReference type="Proteomes" id="UP000193431">
    <property type="component" value="Chromosome"/>
</dbReference>
<gene>
    <name evidence="2" type="ORF">BST97_03130</name>
</gene>
<dbReference type="STRING" id="331648.BST97_03130"/>
<accession>A0A1W6MHL0</accession>
<reference evidence="2 3" key="1">
    <citation type="submission" date="2016-11" db="EMBL/GenBank/DDBJ databases">
        <title>Trade-off between light-utilization and light-protection in marine flavobacteria.</title>
        <authorList>
            <person name="Kumagai Y."/>
        </authorList>
    </citation>
    <scope>NUCLEOTIDE SEQUENCE [LARGE SCALE GENOMIC DNA]</scope>
    <source>
        <strain evidence="2 3">JCM 13191</strain>
    </source>
</reference>
<feature type="chain" id="PRO_5012529334" description="Thioredoxin domain-containing protein" evidence="1">
    <location>
        <begin position="24"/>
        <end position="213"/>
    </location>
</feature>
<name>A0A1W6MHL0_9FLAO</name>
<sequence length="213" mass="25048">MNTIMKIFTTVLFLALGLQTIHAQNKHKFYNVDGNEITQEQFESQYDRLKNFILDYERSNSSEHRLINYQSEEQLNSSKTSKIYNYLESITGKELDRDKNLLVSYLSATNSKIDGDSKWDVLNQRYNEIIEERGDVIRLWVHSPDLKNLEPFQIKDITWSADKDRMLEKQLFPENVPYGGFLILQPDGKAYVRLHEHSNQDITENVERLLGKK</sequence>
<dbReference type="AlphaFoldDB" id="A0A1W6MHL0"/>
<keyword evidence="3" id="KW-1185">Reference proteome</keyword>
<evidence type="ECO:0008006" key="4">
    <source>
        <dbReference type="Google" id="ProtNLM"/>
    </source>
</evidence>
<evidence type="ECO:0000313" key="3">
    <source>
        <dbReference type="Proteomes" id="UP000193431"/>
    </source>
</evidence>
<feature type="signal peptide" evidence="1">
    <location>
        <begin position="1"/>
        <end position="23"/>
    </location>
</feature>